<protein>
    <submittedName>
        <fullName evidence="1">Uncharacterized protein</fullName>
    </submittedName>
</protein>
<dbReference type="Proteomes" id="UP000766336">
    <property type="component" value="Unassembled WGS sequence"/>
</dbReference>
<sequence length="57" mass="6543">MDPDKKQLRVDAHQWKVSFRIPDMFDESMRLNALGEIDNDNGLTDANPLTSDIIILE</sequence>
<dbReference type="RefSeq" id="WP_213672222.1">
    <property type="nucleotide sequence ID" value="NZ_JAHCDA010000005.1"/>
</dbReference>
<accession>A0ABS5QIK8</accession>
<dbReference type="EMBL" id="JAHCDA010000005">
    <property type="protein sequence ID" value="MBS7813525.1"/>
    <property type="molecule type" value="Genomic_DNA"/>
</dbReference>
<comment type="caution">
    <text evidence="1">The sequence shown here is derived from an EMBL/GenBank/DDBJ whole genome shotgun (WGS) entry which is preliminary data.</text>
</comment>
<evidence type="ECO:0000313" key="2">
    <source>
        <dbReference type="Proteomes" id="UP000766336"/>
    </source>
</evidence>
<name>A0ABS5QIK8_9PROT</name>
<organism evidence="1 2">
    <name type="scientific">Roseococcus pinisoli</name>
    <dbReference type="NCBI Taxonomy" id="2835040"/>
    <lineage>
        <taxon>Bacteria</taxon>
        <taxon>Pseudomonadati</taxon>
        <taxon>Pseudomonadota</taxon>
        <taxon>Alphaproteobacteria</taxon>
        <taxon>Acetobacterales</taxon>
        <taxon>Roseomonadaceae</taxon>
        <taxon>Roseococcus</taxon>
    </lineage>
</organism>
<evidence type="ECO:0000313" key="1">
    <source>
        <dbReference type="EMBL" id="MBS7813525.1"/>
    </source>
</evidence>
<keyword evidence="2" id="KW-1185">Reference proteome</keyword>
<reference evidence="1 2" key="1">
    <citation type="submission" date="2021-05" db="EMBL/GenBank/DDBJ databases">
        <title>Roseococcus sp. XZZS9, whole genome shotgun sequencing project.</title>
        <authorList>
            <person name="Zhao G."/>
            <person name="Shen L."/>
        </authorList>
    </citation>
    <scope>NUCLEOTIDE SEQUENCE [LARGE SCALE GENOMIC DNA]</scope>
    <source>
        <strain evidence="1 2">XZZS9</strain>
    </source>
</reference>
<gene>
    <name evidence="1" type="ORF">KHU32_21470</name>
</gene>
<proteinExistence type="predicted"/>